<organism evidence="1 2">
    <name type="scientific">Sporothrix bragantina</name>
    <dbReference type="NCBI Taxonomy" id="671064"/>
    <lineage>
        <taxon>Eukaryota</taxon>
        <taxon>Fungi</taxon>
        <taxon>Dikarya</taxon>
        <taxon>Ascomycota</taxon>
        <taxon>Pezizomycotina</taxon>
        <taxon>Sordariomycetes</taxon>
        <taxon>Sordariomycetidae</taxon>
        <taxon>Ophiostomatales</taxon>
        <taxon>Ophiostomataceae</taxon>
        <taxon>Sporothrix</taxon>
    </lineage>
</organism>
<evidence type="ECO:0000313" key="1">
    <source>
        <dbReference type="EMBL" id="CAK7235289.1"/>
    </source>
</evidence>
<evidence type="ECO:0000313" key="2">
    <source>
        <dbReference type="Proteomes" id="UP001642406"/>
    </source>
</evidence>
<dbReference type="PROSITE" id="PS00580">
    <property type="entry name" value="RIBOSOMAL_L32E"/>
    <property type="match status" value="1"/>
</dbReference>
<dbReference type="InterPro" id="IPR018263">
    <property type="entry name" value="Ribosomal_eL32_CS"/>
</dbReference>
<keyword evidence="2" id="KW-1185">Reference proteome</keyword>
<comment type="caution">
    <text evidence="1">The sequence shown here is derived from an EMBL/GenBank/DDBJ whole genome shotgun (WGS) entry which is preliminary data.</text>
</comment>
<proteinExistence type="predicted"/>
<dbReference type="EMBL" id="CAWUHC010000139">
    <property type="protein sequence ID" value="CAK7235289.1"/>
    <property type="molecule type" value="Genomic_DNA"/>
</dbReference>
<accession>A0ABP0CVT3</accession>
<dbReference type="SUPFAM" id="SSF48264">
    <property type="entry name" value="Cytochrome P450"/>
    <property type="match status" value="1"/>
</dbReference>
<dbReference type="InterPro" id="IPR036396">
    <property type="entry name" value="Cyt_P450_sf"/>
</dbReference>
<dbReference type="Gene3D" id="1.10.630.10">
    <property type="entry name" value="Cytochrome P450"/>
    <property type="match status" value="1"/>
</dbReference>
<name>A0ABP0CVT3_9PEZI</name>
<gene>
    <name evidence="1" type="ORF">SBRCBS47491_009242</name>
</gene>
<protein>
    <submittedName>
        <fullName evidence="1">Uncharacterized protein</fullName>
    </submittedName>
</protein>
<dbReference type="Proteomes" id="UP001642406">
    <property type="component" value="Unassembled WGS sequence"/>
</dbReference>
<sequence>MNVFKYLVAHITGVYVPCRDWLCNALCAPNIQHRICQCRNIVDFSFASSGDTKPPNLGNRLALRAKANQHLIDALGIHNSLTTADPSVHRVFLRQATERLKRMATAKQWRKLYGFCQDGLLERAIADHQQDYNNKLKLAALIRRLCLETVMYVLFQASGLDKDDVNTVCNEINRQWVLSKFALQTESSPLLNDALARLLQMSYDRELSPQQALELILPSYEALWRVVLLTYVTVCHRQTFVVVHQECNMVDVASALGTGSVQEKRLLQIAKEGLRLFPSSKRIYRAQSLESNDASMIAANVSALHRDTDIWGPDAFEFRPDRFDDAYNGFGERIILLLVALLSTRLGSEKVSIVYNDARLDNNKNASLPTGRYDMEDWELALRNEE</sequence>
<reference evidence="1 2" key="1">
    <citation type="submission" date="2024-01" db="EMBL/GenBank/DDBJ databases">
        <authorList>
            <person name="Allen C."/>
            <person name="Tagirdzhanova G."/>
        </authorList>
    </citation>
    <scope>NUCLEOTIDE SEQUENCE [LARGE SCALE GENOMIC DNA]</scope>
</reference>